<keyword evidence="2" id="KW-0808">Transferase</keyword>
<evidence type="ECO:0000259" key="1">
    <source>
        <dbReference type="Pfam" id="PF08241"/>
    </source>
</evidence>
<dbReference type="EMBL" id="NXID01000001">
    <property type="protein sequence ID" value="RXK17047.1"/>
    <property type="molecule type" value="Genomic_DNA"/>
</dbReference>
<dbReference type="Proteomes" id="UP000290092">
    <property type="component" value="Unassembled WGS sequence"/>
</dbReference>
<dbReference type="SUPFAM" id="SSF53335">
    <property type="entry name" value="S-adenosyl-L-methionine-dependent methyltransferases"/>
    <property type="match status" value="1"/>
</dbReference>
<dbReference type="CDD" id="cd02440">
    <property type="entry name" value="AdoMet_MTases"/>
    <property type="match status" value="1"/>
</dbReference>
<name>A0AAX2AJ35_9BACT</name>
<reference evidence="2 3" key="1">
    <citation type="submission" date="2017-09" db="EMBL/GenBank/DDBJ databases">
        <title>Genomics of the genus Arcobacter.</title>
        <authorList>
            <person name="Perez-Cataluna A."/>
            <person name="Figueras M.J."/>
            <person name="Salas-Masso N."/>
        </authorList>
    </citation>
    <scope>NUCLEOTIDE SEQUENCE [LARGE SCALE GENOMIC DNA]</scope>
    <source>
        <strain evidence="2 3">CECT 7386</strain>
    </source>
</reference>
<dbReference type="PANTHER" id="PTHR43861">
    <property type="entry name" value="TRANS-ACONITATE 2-METHYLTRANSFERASE-RELATED"/>
    <property type="match status" value="1"/>
</dbReference>
<dbReference type="GO" id="GO:0032259">
    <property type="term" value="P:methylation"/>
    <property type="evidence" value="ECO:0007669"/>
    <property type="project" value="UniProtKB-KW"/>
</dbReference>
<organism evidence="2 3">
    <name type="scientific">Malaciobacter mytili LMG 24559</name>
    <dbReference type="NCBI Taxonomy" id="1032238"/>
    <lineage>
        <taxon>Bacteria</taxon>
        <taxon>Pseudomonadati</taxon>
        <taxon>Campylobacterota</taxon>
        <taxon>Epsilonproteobacteria</taxon>
        <taxon>Campylobacterales</taxon>
        <taxon>Arcobacteraceae</taxon>
        <taxon>Malaciobacter</taxon>
    </lineage>
</organism>
<dbReference type="Pfam" id="PF08241">
    <property type="entry name" value="Methyltransf_11"/>
    <property type="match status" value="1"/>
</dbReference>
<dbReference type="PANTHER" id="PTHR43861:SF1">
    <property type="entry name" value="TRANS-ACONITATE 2-METHYLTRANSFERASE"/>
    <property type="match status" value="1"/>
</dbReference>
<dbReference type="Gene3D" id="2.20.25.10">
    <property type="match status" value="1"/>
</dbReference>
<evidence type="ECO:0000313" key="3">
    <source>
        <dbReference type="Proteomes" id="UP000290092"/>
    </source>
</evidence>
<dbReference type="GO" id="GO:0008757">
    <property type="term" value="F:S-adenosylmethionine-dependent methyltransferase activity"/>
    <property type="evidence" value="ECO:0007669"/>
    <property type="project" value="InterPro"/>
</dbReference>
<comment type="caution">
    <text evidence="2">The sequence shown here is derived from an EMBL/GenBank/DDBJ whole genome shotgun (WGS) entry which is preliminary data.</text>
</comment>
<keyword evidence="3" id="KW-1185">Reference proteome</keyword>
<dbReference type="InterPro" id="IPR029063">
    <property type="entry name" value="SAM-dependent_MTases_sf"/>
</dbReference>
<dbReference type="KEGG" id="amyt:AMYT_2615"/>
<gene>
    <name evidence="2" type="ORF">CP985_00110</name>
</gene>
<feature type="domain" description="Methyltransferase type 11" evidence="1">
    <location>
        <begin position="102"/>
        <end position="196"/>
    </location>
</feature>
<accession>A0AAX2AJ35</accession>
<keyword evidence="2" id="KW-0489">Methyltransferase</keyword>
<proteinExistence type="predicted"/>
<dbReference type="SUPFAM" id="SSF158997">
    <property type="entry name" value="Trm112p-like"/>
    <property type="match status" value="1"/>
</dbReference>
<dbReference type="Gene3D" id="3.40.50.150">
    <property type="entry name" value="Vaccinia Virus protein VP39"/>
    <property type="match status" value="1"/>
</dbReference>
<dbReference type="RefSeq" id="WP_114842960.1">
    <property type="nucleotide sequence ID" value="NZ_CP031219.1"/>
</dbReference>
<dbReference type="InterPro" id="IPR013216">
    <property type="entry name" value="Methyltransf_11"/>
</dbReference>
<evidence type="ECO:0000313" key="2">
    <source>
        <dbReference type="EMBL" id="RXK17047.1"/>
    </source>
</evidence>
<protein>
    <submittedName>
        <fullName evidence="2">Methyltransferase type 11</fullName>
    </submittedName>
</protein>
<sequence>MLKEAIDFFVCPSCKSNLSLEILQTKNDRVKEGTLTCTNCSNKYQIINFIPRFVTNEEYVSSFGDEWHLFKDVKNTRPSMSKDEMSKYLNLNKEDIENKLVLEIGCGAGPYLDISAKEYKAKHIIGVDLSRAVDAAYENVGELENVTIIQANLFHLPFKEKSFDLIYSLGVLHHTPDTKKAFKAITPYVKKQGLVSIWLYGKYWERKIKNQNFIRRNITSKFSSKQLYTFSKISSYFYYLYLLPIIGDGLRERFPLAMDKDIQVRQLNTFDMYSPTYINYHYLDEVYEWFEEENFKDIRPSRYLLGMKGYKA</sequence>
<dbReference type="AlphaFoldDB" id="A0AAX2AJ35"/>